<organism evidence="4 5">
    <name type="scientific">Mucilaginibacter frigoritolerans</name>
    <dbReference type="NCBI Taxonomy" id="652788"/>
    <lineage>
        <taxon>Bacteria</taxon>
        <taxon>Pseudomonadati</taxon>
        <taxon>Bacteroidota</taxon>
        <taxon>Sphingobacteriia</taxon>
        <taxon>Sphingobacteriales</taxon>
        <taxon>Sphingobacteriaceae</taxon>
        <taxon>Mucilaginibacter</taxon>
    </lineage>
</organism>
<evidence type="ECO:0000259" key="1">
    <source>
        <dbReference type="Pfam" id="PF19898"/>
    </source>
</evidence>
<dbReference type="InterPro" id="IPR054238">
    <property type="entry name" value="DUF6965"/>
</dbReference>
<proteinExistence type="predicted"/>
<reference evidence="4 5" key="1">
    <citation type="submission" date="2019-07" db="EMBL/GenBank/DDBJ databases">
        <title>Genomic Encyclopedia of Archaeal and Bacterial Type Strains, Phase II (KMG-II): from individual species to whole genera.</title>
        <authorList>
            <person name="Goeker M."/>
        </authorList>
    </citation>
    <scope>NUCLEOTIDE SEQUENCE [LARGE SCALE GENOMIC DNA]</scope>
    <source>
        <strain evidence="4 5">ATCC BAA-1854</strain>
    </source>
</reference>
<evidence type="ECO:0000259" key="3">
    <source>
        <dbReference type="Pfam" id="PF22292"/>
    </source>
</evidence>
<feature type="domain" description="Zinc beta-ribbon finger putative" evidence="2">
    <location>
        <begin position="2"/>
        <end position="64"/>
    </location>
</feature>
<comment type="caution">
    <text evidence="4">The sequence shown here is derived from an EMBL/GenBank/DDBJ whole genome shotgun (WGS) entry which is preliminary data.</text>
</comment>
<evidence type="ECO:0000313" key="4">
    <source>
        <dbReference type="EMBL" id="TWJ00018.1"/>
    </source>
</evidence>
<gene>
    <name evidence="4" type="ORF">JN11_02433</name>
</gene>
<feature type="domain" description="DUF6371" evidence="1">
    <location>
        <begin position="113"/>
        <end position="320"/>
    </location>
</feature>
<protein>
    <submittedName>
        <fullName evidence="4">Uncharacterized protein</fullName>
    </submittedName>
</protein>
<keyword evidence="5" id="KW-1185">Reference proteome</keyword>
<dbReference type="Pfam" id="PF21957">
    <property type="entry name" value="Zn_ribbon_16"/>
    <property type="match status" value="1"/>
</dbReference>
<evidence type="ECO:0000313" key="5">
    <source>
        <dbReference type="Proteomes" id="UP000317010"/>
    </source>
</evidence>
<evidence type="ECO:0000259" key="2">
    <source>
        <dbReference type="Pfam" id="PF21957"/>
    </source>
</evidence>
<dbReference type="EMBL" id="VLLI01000006">
    <property type="protein sequence ID" value="TWJ00018.1"/>
    <property type="molecule type" value="Genomic_DNA"/>
</dbReference>
<accession>A0A562U2K2</accession>
<name>A0A562U2K2_9SPHI</name>
<dbReference type="NCBIfam" id="NF040506">
    <property type="entry name" value="PG0870_Nterm"/>
    <property type="match status" value="1"/>
</dbReference>
<dbReference type="OrthoDB" id="770452at2"/>
<feature type="domain" description="DUF6965" evidence="3">
    <location>
        <begin position="430"/>
        <end position="493"/>
    </location>
</feature>
<dbReference type="Proteomes" id="UP000317010">
    <property type="component" value="Unassembled WGS sequence"/>
</dbReference>
<dbReference type="Pfam" id="PF22292">
    <property type="entry name" value="DUF6965"/>
    <property type="match status" value="1"/>
</dbReference>
<dbReference type="AlphaFoldDB" id="A0A562U2K2"/>
<dbReference type="RefSeq" id="WP_144912825.1">
    <property type="nucleotide sequence ID" value="NZ_VLLI01000006.1"/>
</dbReference>
<dbReference type="InterPro" id="IPR045951">
    <property type="entry name" value="DUF6371"/>
</dbReference>
<dbReference type="InterPro" id="IPR047731">
    <property type="entry name" value="Zinc_ribbon_put"/>
</dbReference>
<dbReference type="Pfam" id="PF19898">
    <property type="entry name" value="DUF6371"/>
    <property type="match status" value="1"/>
</dbReference>
<sequence>MHRYILEPYSTPASRYRCPECNHKRTFSRYIDTETGLHLAPHVGRCSRESKCAFHFKPGAFFKSIDHSKKFIDHSSWLIARKSPAQGSSAMNYEPSTMNSSTFTQSLSHYEKNNFTNWLVTLFGDDVTADLITRYLIGTSKHWPGATVFWQVDGAGSIRTGKIMLYSTDGKRVKKPFNHITWAHVVSRKSIDHSRKSIVDGPWSIARNIPAMDYGPSTMDRSPSTMDSSNPPSMDYGPSTMNSPPLTMNSFQLKQCLFGEHLLKEEPGKPVAIVESEKSAIIASVYLPHFVWLAAGSLSNLSAEKCAVLKGRNVTLFPDLNAFNKWQLKAKELKLNFKVSALLEDGATEAERTAGLDVADYLLQFSCDAFKADNLKTEPVNEAPQTEDIALSLNKPKAIIKLFADSFNTDEASIRYDYKPALKPIKWDAEIDELQTYFDRIALPDAPIRLKSGGLITDVKCFVNAHLENVRCNNGKPTFLPYLERLREVRGVITIYA</sequence>